<dbReference type="Gene3D" id="3.30.70.270">
    <property type="match status" value="1"/>
</dbReference>
<dbReference type="Gene3D" id="3.40.50.2300">
    <property type="match status" value="1"/>
</dbReference>
<dbReference type="InterPro" id="IPR011006">
    <property type="entry name" value="CheY-like_superfamily"/>
</dbReference>
<dbReference type="PROSITE" id="PS50110">
    <property type="entry name" value="RESPONSE_REGULATORY"/>
    <property type="match status" value="1"/>
</dbReference>
<evidence type="ECO:0000313" key="7">
    <source>
        <dbReference type="Proteomes" id="UP000032233"/>
    </source>
</evidence>
<protein>
    <recommendedName>
        <fullName evidence="1">diguanylate cyclase</fullName>
        <ecNumber evidence="1">2.7.7.65</ecNumber>
    </recommendedName>
</protein>
<sequence>MHFWEPGKIVLAMSDLTFRTEIKNLLQQAGHQVLEAKDGAQALWVLSDHRNVEMVLSELKMPVLDGAGLLRGIRNSPDMASIPVIILGSEDQNQGILQCLGAGASDFIKRPFEPEEFLVRVRNNLALFRTTKGLAELTQADDLTGLYSRRYLFDILNSEMERSRRTMESLGIILANLDQLDRIIEKWGPMMGDQMIKIFAQRVMQQVRPYDKAGRYDSSRIVIVSPSQDDIGLMALAERLRLAMEEPVPTQGGETASGFISLGAALLDPIHKETDLNFLSRAEQAQLEARQRGGNQTRMAAPSL</sequence>
<accession>A0A0D2GEP4</accession>
<dbReference type="InterPro" id="IPR000160">
    <property type="entry name" value="GGDEF_dom"/>
</dbReference>
<proteinExistence type="predicted"/>
<dbReference type="EC" id="2.7.7.65" evidence="1"/>
<organism evidence="6 7">
    <name type="scientific">Dethiosulfatarculus sandiegensis</name>
    <dbReference type="NCBI Taxonomy" id="1429043"/>
    <lineage>
        <taxon>Bacteria</taxon>
        <taxon>Pseudomonadati</taxon>
        <taxon>Thermodesulfobacteriota</taxon>
        <taxon>Desulfarculia</taxon>
        <taxon>Desulfarculales</taxon>
        <taxon>Desulfarculaceae</taxon>
        <taxon>Dethiosulfatarculus</taxon>
    </lineage>
</organism>
<evidence type="ECO:0000259" key="5">
    <source>
        <dbReference type="PROSITE" id="PS50887"/>
    </source>
</evidence>
<dbReference type="EMBL" id="AZAC01000016">
    <property type="protein sequence ID" value="KIX13422.1"/>
    <property type="molecule type" value="Genomic_DNA"/>
</dbReference>
<dbReference type="NCBIfam" id="TIGR00254">
    <property type="entry name" value="GGDEF"/>
    <property type="match status" value="1"/>
</dbReference>
<dbReference type="SMART" id="SM00448">
    <property type="entry name" value="REC"/>
    <property type="match status" value="1"/>
</dbReference>
<dbReference type="CDD" id="cd01949">
    <property type="entry name" value="GGDEF"/>
    <property type="match status" value="1"/>
</dbReference>
<dbReference type="STRING" id="1429043.X474_14275"/>
<dbReference type="SUPFAM" id="SSF55073">
    <property type="entry name" value="Nucleotide cyclase"/>
    <property type="match status" value="1"/>
</dbReference>
<dbReference type="SUPFAM" id="SSF52172">
    <property type="entry name" value="CheY-like"/>
    <property type="match status" value="1"/>
</dbReference>
<dbReference type="PANTHER" id="PTHR45138">
    <property type="entry name" value="REGULATORY COMPONENTS OF SENSORY TRANSDUCTION SYSTEM"/>
    <property type="match status" value="1"/>
</dbReference>
<dbReference type="FunCoup" id="A0A0D2GEP4">
    <property type="interactions" value="115"/>
</dbReference>
<evidence type="ECO:0000256" key="2">
    <source>
        <dbReference type="ARBA" id="ARBA00034247"/>
    </source>
</evidence>
<dbReference type="PANTHER" id="PTHR45138:SF9">
    <property type="entry name" value="DIGUANYLATE CYCLASE DGCM-RELATED"/>
    <property type="match status" value="1"/>
</dbReference>
<dbReference type="GO" id="GO:0043709">
    <property type="term" value="P:cell adhesion involved in single-species biofilm formation"/>
    <property type="evidence" value="ECO:0007669"/>
    <property type="project" value="TreeGrafter"/>
</dbReference>
<gene>
    <name evidence="6" type="ORF">X474_14275</name>
</gene>
<dbReference type="InParanoid" id="A0A0D2GEP4"/>
<evidence type="ECO:0000256" key="1">
    <source>
        <dbReference type="ARBA" id="ARBA00012528"/>
    </source>
</evidence>
<dbReference type="InterPro" id="IPR043128">
    <property type="entry name" value="Rev_trsase/Diguanyl_cyclase"/>
</dbReference>
<dbReference type="Pfam" id="PF00072">
    <property type="entry name" value="Response_reg"/>
    <property type="match status" value="1"/>
</dbReference>
<dbReference type="Proteomes" id="UP000032233">
    <property type="component" value="Unassembled WGS sequence"/>
</dbReference>
<dbReference type="GO" id="GO:1902201">
    <property type="term" value="P:negative regulation of bacterial-type flagellum-dependent cell motility"/>
    <property type="evidence" value="ECO:0007669"/>
    <property type="project" value="TreeGrafter"/>
</dbReference>
<name>A0A0D2GEP4_9BACT</name>
<keyword evidence="7" id="KW-1185">Reference proteome</keyword>
<evidence type="ECO:0000256" key="3">
    <source>
        <dbReference type="PROSITE-ProRule" id="PRU00169"/>
    </source>
</evidence>
<dbReference type="PROSITE" id="PS50887">
    <property type="entry name" value="GGDEF"/>
    <property type="match status" value="1"/>
</dbReference>
<reference evidence="6 7" key="1">
    <citation type="submission" date="2013-11" db="EMBL/GenBank/DDBJ databases">
        <title>Metagenomic analysis of a methanogenic consortium involved in long chain n-alkane degradation.</title>
        <authorList>
            <person name="Davidova I.A."/>
            <person name="Callaghan A.V."/>
            <person name="Wawrik B."/>
            <person name="Pruitt S."/>
            <person name="Marks C."/>
            <person name="Duncan K.E."/>
            <person name="Suflita J.M."/>
        </authorList>
    </citation>
    <scope>NUCLEOTIDE SEQUENCE [LARGE SCALE GENOMIC DNA]</scope>
    <source>
        <strain evidence="6 7">SPR</strain>
    </source>
</reference>
<comment type="catalytic activity">
    <reaction evidence="2">
        <text>2 GTP = 3',3'-c-di-GMP + 2 diphosphate</text>
        <dbReference type="Rhea" id="RHEA:24898"/>
        <dbReference type="ChEBI" id="CHEBI:33019"/>
        <dbReference type="ChEBI" id="CHEBI:37565"/>
        <dbReference type="ChEBI" id="CHEBI:58805"/>
        <dbReference type="EC" id="2.7.7.65"/>
    </reaction>
</comment>
<evidence type="ECO:0000313" key="6">
    <source>
        <dbReference type="EMBL" id="KIX13422.1"/>
    </source>
</evidence>
<dbReference type="GO" id="GO:0000160">
    <property type="term" value="P:phosphorelay signal transduction system"/>
    <property type="evidence" value="ECO:0007669"/>
    <property type="project" value="InterPro"/>
</dbReference>
<feature type="domain" description="Response regulatory" evidence="4">
    <location>
        <begin position="8"/>
        <end position="125"/>
    </location>
</feature>
<dbReference type="SMART" id="SM00267">
    <property type="entry name" value="GGDEF"/>
    <property type="match status" value="1"/>
</dbReference>
<dbReference type="InterPro" id="IPR029787">
    <property type="entry name" value="Nucleotide_cyclase"/>
</dbReference>
<dbReference type="GO" id="GO:0005886">
    <property type="term" value="C:plasma membrane"/>
    <property type="evidence" value="ECO:0007669"/>
    <property type="project" value="TreeGrafter"/>
</dbReference>
<dbReference type="AlphaFoldDB" id="A0A0D2GEP4"/>
<comment type="caution">
    <text evidence="6">The sequence shown here is derived from an EMBL/GenBank/DDBJ whole genome shotgun (WGS) entry which is preliminary data.</text>
</comment>
<dbReference type="Pfam" id="PF00990">
    <property type="entry name" value="GGDEF"/>
    <property type="match status" value="1"/>
</dbReference>
<evidence type="ECO:0000259" key="4">
    <source>
        <dbReference type="PROSITE" id="PS50110"/>
    </source>
</evidence>
<dbReference type="InterPro" id="IPR001789">
    <property type="entry name" value="Sig_transdc_resp-reg_receiver"/>
</dbReference>
<comment type="caution">
    <text evidence="3">Lacks conserved residue(s) required for the propagation of feature annotation.</text>
</comment>
<dbReference type="GO" id="GO:0052621">
    <property type="term" value="F:diguanylate cyclase activity"/>
    <property type="evidence" value="ECO:0007669"/>
    <property type="project" value="UniProtKB-EC"/>
</dbReference>
<feature type="domain" description="GGDEF" evidence="5">
    <location>
        <begin position="168"/>
        <end position="302"/>
    </location>
</feature>
<dbReference type="InterPro" id="IPR050469">
    <property type="entry name" value="Diguanylate_Cyclase"/>
</dbReference>